<dbReference type="AlphaFoldDB" id="A0A7C8R9B0"/>
<proteinExistence type="predicted"/>
<organism evidence="1 2">
    <name type="scientific">Orbilia oligospora</name>
    <name type="common">Nematode-trapping fungus</name>
    <name type="synonym">Arthrobotrys oligospora</name>
    <dbReference type="NCBI Taxonomy" id="2813651"/>
    <lineage>
        <taxon>Eukaryota</taxon>
        <taxon>Fungi</taxon>
        <taxon>Dikarya</taxon>
        <taxon>Ascomycota</taxon>
        <taxon>Pezizomycotina</taxon>
        <taxon>Orbiliomycetes</taxon>
        <taxon>Orbiliales</taxon>
        <taxon>Orbiliaceae</taxon>
        <taxon>Orbilia</taxon>
    </lineage>
</organism>
<dbReference type="Proteomes" id="UP000474640">
    <property type="component" value="Unassembled WGS sequence"/>
</dbReference>
<evidence type="ECO:0000313" key="1">
    <source>
        <dbReference type="EMBL" id="KAF3270574.1"/>
    </source>
</evidence>
<comment type="caution">
    <text evidence="1">The sequence shown here is derived from an EMBL/GenBank/DDBJ whole genome shotgun (WGS) entry which is preliminary data.</text>
</comment>
<evidence type="ECO:0000313" key="2">
    <source>
        <dbReference type="Proteomes" id="UP000474640"/>
    </source>
</evidence>
<protein>
    <submittedName>
        <fullName evidence="1">Uncharacterized protein</fullName>
    </submittedName>
</protein>
<name>A0A7C8R9B0_ORBOL</name>
<reference evidence="1 2" key="1">
    <citation type="submission" date="2020-01" db="EMBL/GenBank/DDBJ databases">
        <authorList>
            <person name="Palmer J.M."/>
        </authorList>
    </citation>
    <scope>NUCLEOTIDE SEQUENCE [LARGE SCALE GENOMIC DNA]</scope>
    <source>
        <strain evidence="1 2">TWF970</strain>
    </source>
</reference>
<accession>A0A7C8R9B0</accession>
<dbReference type="EMBL" id="JAABOJ010000073">
    <property type="protein sequence ID" value="KAF3270574.1"/>
    <property type="molecule type" value="Genomic_DNA"/>
</dbReference>
<sequence length="171" mass="19350">MADTNYQNYFFGPVRFSLAAGEGLKVPILTPDSLRQLTRVQKITHEGCSMLSISSEAALVWSFLVGDQNIPNAEEVKQKNELDFLTWVIREAKEKGEVVSENPDGSWRAYKFPVQWQSGTPRETTQDCYVLLGDYSSHDIPSLHEAIGHERLLACTERAIEVMSGCDQRRR</sequence>
<gene>
    <name evidence="1" type="ORF">TWF970_010777</name>
</gene>